<feature type="coiled-coil region" evidence="1">
    <location>
        <begin position="136"/>
        <end position="184"/>
    </location>
</feature>
<keyword evidence="2" id="KW-0812">Transmembrane</keyword>
<dbReference type="Proteomes" id="UP000586305">
    <property type="component" value="Unassembled WGS sequence"/>
</dbReference>
<proteinExistence type="predicted"/>
<evidence type="ECO:0000313" key="3">
    <source>
        <dbReference type="EMBL" id="NOU52837.1"/>
    </source>
</evidence>
<organism evidence="3 4">
    <name type="scientific">Pseudoalteromonas caenipelagi</name>
    <dbReference type="NCBI Taxonomy" id="2726988"/>
    <lineage>
        <taxon>Bacteria</taxon>
        <taxon>Pseudomonadati</taxon>
        <taxon>Pseudomonadota</taxon>
        <taxon>Gammaproteobacteria</taxon>
        <taxon>Alteromonadales</taxon>
        <taxon>Pseudoalteromonadaceae</taxon>
        <taxon>Pseudoalteromonas</taxon>
    </lineage>
</organism>
<comment type="caution">
    <text evidence="3">The sequence shown here is derived from an EMBL/GenBank/DDBJ whole genome shotgun (WGS) entry which is preliminary data.</text>
</comment>
<protein>
    <submittedName>
        <fullName evidence="3">Uncharacterized protein</fullName>
    </submittedName>
</protein>
<dbReference type="AlphaFoldDB" id="A0A849VMP4"/>
<keyword evidence="2" id="KW-0472">Membrane</keyword>
<evidence type="ECO:0000256" key="2">
    <source>
        <dbReference type="SAM" id="Phobius"/>
    </source>
</evidence>
<reference evidence="3 4" key="1">
    <citation type="submission" date="2020-04" db="EMBL/GenBank/DDBJ databases">
        <title>Pseudoalteromonas caenipelagi sp. nov., isolated from a tidal flat.</title>
        <authorList>
            <person name="Park S."/>
            <person name="Yoon J.-H."/>
        </authorList>
    </citation>
    <scope>NUCLEOTIDE SEQUENCE [LARGE SCALE GENOMIC DNA]</scope>
    <source>
        <strain evidence="3 4">JBTF-M23</strain>
    </source>
</reference>
<keyword evidence="1" id="KW-0175">Coiled coil</keyword>
<evidence type="ECO:0000313" key="4">
    <source>
        <dbReference type="Proteomes" id="UP000586305"/>
    </source>
</evidence>
<name>A0A849VMP4_9GAMM</name>
<accession>A0A849VMP4</accession>
<sequence length="295" mass="33209">MEKSEGTLKSEKTTLKTCLQAIVGGVVAAGLVAAWLIVYLQPILSAKFEEQAIRNNIAVLKISQKQQELDAENKKLTSKRDALLSAVKKLELENNNLQVQYAVLEEKQTAFIKQYRELIEKEKKAKSDSQQCLSEKESLASRISTMEENVKVYEKQASDTQEARKETERSSKFIQNELEKASVQCELTLPVSWVKPRDWLGRHYKLTIDKGIYIWPTELDEESSTAKYIINTSSLSRDSGIKLIEDGTISVGSEVTFKYEDASYKLKLLSIRQAGKLPSDAAYFTADKCTGGIEH</sequence>
<keyword evidence="4" id="KW-1185">Reference proteome</keyword>
<dbReference type="RefSeq" id="WP_171627889.1">
    <property type="nucleotide sequence ID" value="NZ_JABBPG010000012.1"/>
</dbReference>
<feature type="transmembrane region" description="Helical" evidence="2">
    <location>
        <begin position="21"/>
        <end position="40"/>
    </location>
</feature>
<gene>
    <name evidence="3" type="ORF">HG263_20215</name>
</gene>
<keyword evidence="2" id="KW-1133">Transmembrane helix</keyword>
<feature type="coiled-coil region" evidence="1">
    <location>
        <begin position="62"/>
        <end position="107"/>
    </location>
</feature>
<evidence type="ECO:0000256" key="1">
    <source>
        <dbReference type="SAM" id="Coils"/>
    </source>
</evidence>
<dbReference type="EMBL" id="JABBPG010000012">
    <property type="protein sequence ID" value="NOU52837.1"/>
    <property type="molecule type" value="Genomic_DNA"/>
</dbReference>